<reference evidence="2 3" key="1">
    <citation type="submission" date="2014-01" db="EMBL/GenBank/DDBJ databases">
        <title>Genome sequence and analysis of Xanthomonas arboricola pv. pruni.</title>
        <authorList>
            <person name="Fujikawa T."/>
            <person name="Nakazono-Nagaoka E."/>
        </authorList>
    </citation>
    <scope>NUCLEOTIDE SEQUENCE [LARGE SCALE GENOMIC DNA]</scope>
    <source>
        <strain evidence="3">MAFF 311562</strain>
    </source>
</reference>
<dbReference type="AlphaFoldDB" id="W4S4X2"/>
<dbReference type="Gene3D" id="3.40.50.300">
    <property type="entry name" value="P-loop containing nucleotide triphosphate hydrolases"/>
    <property type="match status" value="1"/>
</dbReference>
<dbReference type="Pfam" id="PF00005">
    <property type="entry name" value="ABC_tran"/>
    <property type="match status" value="1"/>
</dbReference>
<dbReference type="SUPFAM" id="SSF52540">
    <property type="entry name" value="P-loop containing nucleoside triphosphate hydrolases"/>
    <property type="match status" value="1"/>
</dbReference>
<evidence type="ECO:0000313" key="3">
    <source>
        <dbReference type="Proteomes" id="UP000019143"/>
    </source>
</evidence>
<dbReference type="GO" id="GO:0090374">
    <property type="term" value="P:oligopeptide export from mitochondrion"/>
    <property type="evidence" value="ECO:0007669"/>
    <property type="project" value="TreeGrafter"/>
</dbReference>
<sequence length="112" mass="12061">MLSGGQRQRLGIARAFLKDAPILILDEATSALDTESEAEIQAALDHLMRDRTVLAVAHRLSTVIGFDRIVVLQDGRVVEDGNPAQLRGHGGVFDGLWQRQAAGFEQAAPDAS</sequence>
<evidence type="ECO:0000313" key="2">
    <source>
        <dbReference type="EMBL" id="GAE51208.1"/>
    </source>
</evidence>
<protein>
    <recommendedName>
        <fullName evidence="1">ABC transporter domain-containing protein</fullName>
    </recommendedName>
</protein>
<dbReference type="GO" id="GO:0016887">
    <property type="term" value="F:ATP hydrolysis activity"/>
    <property type="evidence" value="ECO:0007669"/>
    <property type="project" value="InterPro"/>
</dbReference>
<dbReference type="GO" id="GO:0015421">
    <property type="term" value="F:ABC-type oligopeptide transporter activity"/>
    <property type="evidence" value="ECO:0007669"/>
    <property type="project" value="TreeGrafter"/>
</dbReference>
<accession>W4S4X2</accession>
<proteinExistence type="predicted"/>
<dbReference type="PANTHER" id="PTHR43394">
    <property type="entry name" value="ATP-DEPENDENT PERMEASE MDL1, MITOCHONDRIAL"/>
    <property type="match status" value="1"/>
</dbReference>
<name>W4S4X2_9XANT</name>
<dbReference type="EMBL" id="BAVB01000290">
    <property type="protein sequence ID" value="GAE51208.1"/>
    <property type="molecule type" value="Genomic_DNA"/>
</dbReference>
<dbReference type="PANTHER" id="PTHR43394:SF1">
    <property type="entry name" value="ATP-BINDING CASSETTE SUB-FAMILY B MEMBER 10, MITOCHONDRIAL"/>
    <property type="match status" value="1"/>
</dbReference>
<gene>
    <name evidence="2" type="ORF">XPU_2740</name>
</gene>
<dbReference type="InterPro" id="IPR039421">
    <property type="entry name" value="Type_1_exporter"/>
</dbReference>
<dbReference type="InterPro" id="IPR027417">
    <property type="entry name" value="P-loop_NTPase"/>
</dbReference>
<evidence type="ECO:0000259" key="1">
    <source>
        <dbReference type="Pfam" id="PF00005"/>
    </source>
</evidence>
<comment type="caution">
    <text evidence="2">The sequence shown here is derived from an EMBL/GenBank/DDBJ whole genome shotgun (WGS) entry which is preliminary data.</text>
</comment>
<dbReference type="Proteomes" id="UP000019143">
    <property type="component" value="Unassembled WGS sequence"/>
</dbReference>
<dbReference type="GO" id="GO:0005524">
    <property type="term" value="F:ATP binding"/>
    <property type="evidence" value="ECO:0007669"/>
    <property type="project" value="InterPro"/>
</dbReference>
<feature type="domain" description="ABC transporter" evidence="1">
    <location>
        <begin position="2"/>
        <end position="30"/>
    </location>
</feature>
<organism evidence="2 3">
    <name type="scientific">Xanthomonas arboricola pv. pruni str. MAFF 311562</name>
    <dbReference type="NCBI Taxonomy" id="1414836"/>
    <lineage>
        <taxon>Bacteria</taxon>
        <taxon>Pseudomonadati</taxon>
        <taxon>Pseudomonadota</taxon>
        <taxon>Gammaproteobacteria</taxon>
        <taxon>Lysobacterales</taxon>
        <taxon>Lysobacteraceae</taxon>
        <taxon>Xanthomonas</taxon>
    </lineage>
</organism>
<dbReference type="InterPro" id="IPR003439">
    <property type="entry name" value="ABC_transporter-like_ATP-bd"/>
</dbReference>